<dbReference type="AlphaFoldDB" id="G0S758"/>
<dbReference type="Proteomes" id="UP000008066">
    <property type="component" value="Unassembled WGS sequence"/>
</dbReference>
<evidence type="ECO:0000313" key="2">
    <source>
        <dbReference type="EMBL" id="EGS20913.1"/>
    </source>
</evidence>
<proteinExistence type="predicted"/>
<dbReference type="HOGENOM" id="CLU_2704597_0_0_1"/>
<feature type="compositionally biased region" description="Low complexity" evidence="1">
    <location>
        <begin position="60"/>
        <end position="73"/>
    </location>
</feature>
<evidence type="ECO:0000313" key="3">
    <source>
        <dbReference type="Proteomes" id="UP000008066"/>
    </source>
</evidence>
<accession>G0S758</accession>
<name>G0S758_CHATD</name>
<dbReference type="GeneID" id="18256790"/>
<feature type="region of interest" description="Disordered" evidence="1">
    <location>
        <begin position="47"/>
        <end position="73"/>
    </location>
</feature>
<protein>
    <submittedName>
        <fullName evidence="2">Uncharacterized protein</fullName>
    </submittedName>
</protein>
<organism evidence="3">
    <name type="scientific">Chaetomium thermophilum (strain DSM 1495 / CBS 144.50 / IMI 039719)</name>
    <name type="common">Thermochaetoides thermophila</name>
    <dbReference type="NCBI Taxonomy" id="759272"/>
    <lineage>
        <taxon>Eukaryota</taxon>
        <taxon>Fungi</taxon>
        <taxon>Dikarya</taxon>
        <taxon>Ascomycota</taxon>
        <taxon>Pezizomycotina</taxon>
        <taxon>Sordariomycetes</taxon>
        <taxon>Sordariomycetidae</taxon>
        <taxon>Sordariales</taxon>
        <taxon>Chaetomiaceae</taxon>
        <taxon>Thermochaetoides</taxon>
    </lineage>
</organism>
<gene>
    <name evidence="2" type="ORF">CTHT_0027520</name>
</gene>
<dbReference type="RefSeq" id="XP_006693209.1">
    <property type="nucleotide sequence ID" value="XM_006693146.1"/>
</dbReference>
<sequence length="73" mass="7888">MGHSKKMGPTAFGGRPTWHESRTFYTCTDITFVDASQFNPASVPCFNATDSENDVPPPTTTGTPTNLPDHGED</sequence>
<dbReference type="OrthoDB" id="2587363at2759"/>
<evidence type="ECO:0000256" key="1">
    <source>
        <dbReference type="SAM" id="MobiDB-lite"/>
    </source>
</evidence>
<dbReference type="KEGG" id="cthr:CTHT_0027520"/>
<keyword evidence="3" id="KW-1185">Reference proteome</keyword>
<reference evidence="2 3" key="1">
    <citation type="journal article" date="2011" name="Cell">
        <title>Insight into structure and assembly of the nuclear pore complex by utilizing the genome of a eukaryotic thermophile.</title>
        <authorList>
            <person name="Amlacher S."/>
            <person name="Sarges P."/>
            <person name="Flemming D."/>
            <person name="van Noort V."/>
            <person name="Kunze R."/>
            <person name="Devos D.P."/>
            <person name="Arumugam M."/>
            <person name="Bork P."/>
            <person name="Hurt E."/>
        </authorList>
    </citation>
    <scope>NUCLEOTIDE SEQUENCE [LARGE SCALE GENOMIC DNA]</scope>
    <source>
        <strain evidence="3">DSM 1495 / CBS 144.50 / IMI 039719</strain>
    </source>
</reference>
<dbReference type="EMBL" id="GL988041">
    <property type="protein sequence ID" value="EGS20913.1"/>
    <property type="molecule type" value="Genomic_DNA"/>
</dbReference>